<keyword evidence="6" id="KW-0963">Cytoplasm</keyword>
<evidence type="ECO:0000256" key="1">
    <source>
        <dbReference type="ARBA" id="ARBA00004170"/>
    </source>
</evidence>
<dbReference type="GO" id="GO:0005829">
    <property type="term" value="C:cytosol"/>
    <property type="evidence" value="ECO:0007669"/>
    <property type="project" value="GOC"/>
</dbReference>
<comment type="similarity">
    <text evidence="4 10">Belongs to the VPS35 family.</text>
</comment>
<feature type="region of interest" description="Disordered" evidence="11">
    <location>
        <begin position="888"/>
        <end position="982"/>
    </location>
</feature>
<gene>
    <name evidence="12" type="primary">vps35_2</name>
    <name evidence="12" type="ORF">IWQ60_004038</name>
</gene>
<dbReference type="Proteomes" id="UP001150569">
    <property type="component" value="Unassembled WGS sequence"/>
</dbReference>
<keyword evidence="7 10" id="KW-0653">Protein transport</keyword>
<sequence>MASFGFTYEDQSKILEDALQVVKVQTYQMRRCLESNKLMDGLKHCSTMLAELRTSALTPKNYYELYMSIFDSMRHMTDFLKDAHLTERHHLADLYELVQYAGNIIPRLYLMITVGSVYMAMADAPVREIMRDMLEMSRGVQHPTRGLFLRYYLGQMTKDYLPTATGASSNPNLHDVDGPSATDDPRGTLRDAVQFTLTNFIEMNKLWVRLQHQGHSRDREKREMERRELRTLVGSNFIRLSRLEGVDLALYQELILPKVLEQVVNCRDMIAQEYLMEAAIQVFEDDFHLRTLTPLLTACAQLNPKVSVKNIVIALLDRIAAYAARAADDEAAHQRDLADRVEASLELEDSSATASTTVRGIPQDVQLFEVFWREIVALINARPDIAMEDVTALCLSLVKLTLNCYPEEYGDVDQVLDFLAEKAEQAKLSPGLHAPSTINNLLALMQEPVRAYPSALALLELRHYGELLELLTFSTRRAVARLIVEKILQEETWIRSRRDAAGILGYCQVLIKSPKSGGGSGRSAAGAAGVASPRFGDRRSTSNHRIPPSSGLLDDEDYAEDQGLLARLVHLFAVEDPDEQFQLLVDTQKLFLAGGDFVRYTFPPLVVRALQLLRILAAGEARGEAWERTSSQVFKFIHQLVVTLNERVEQTGGCETALRLFLLAGQSADEYGFEEVAYEFFVQAFTVYEENISESRAQFQALSLIVGALYATRMFSEDNYDTLVRKCILHSNKLLKRPDQCRALAMSSHLFWRVPMTADDPAHVREEALFRNGQRVLETLQRAMKVADACLDSVTNVELLVEILDQYVYYYECQTDHIQANFLTGLIHIIHTNINNVEAFASAGPGGASQTTSTHAASSSTIFPRQGPLTEHIVQYFHRILNHLDTRKRSAGRRADPRRGFAGDLDSVAGQGTTAMADGISRDEDDRSDADEMSGTGPGFEEANPFASPGFRSGSPSRGGLDGTNDLSGFPDYSEIDTSAGM</sequence>
<dbReference type="PANTHER" id="PTHR11099">
    <property type="entry name" value="VACUOLAR SORTING PROTEIN 35"/>
    <property type="match status" value="1"/>
</dbReference>
<dbReference type="AlphaFoldDB" id="A0A9W8AEF5"/>
<dbReference type="InterPro" id="IPR042491">
    <property type="entry name" value="Vps35_C"/>
</dbReference>
<dbReference type="PANTHER" id="PTHR11099:SF0">
    <property type="entry name" value="VACUOLAR PROTEIN SORTING-ASSOCIATED PROTEIN 35"/>
    <property type="match status" value="1"/>
</dbReference>
<dbReference type="GO" id="GO:0005770">
    <property type="term" value="C:late endosome"/>
    <property type="evidence" value="ECO:0007669"/>
    <property type="project" value="TreeGrafter"/>
</dbReference>
<evidence type="ECO:0000256" key="2">
    <source>
        <dbReference type="ARBA" id="ARBA00004394"/>
    </source>
</evidence>
<reference evidence="12" key="1">
    <citation type="submission" date="2022-07" db="EMBL/GenBank/DDBJ databases">
        <title>Phylogenomic reconstructions and comparative analyses of Kickxellomycotina fungi.</title>
        <authorList>
            <person name="Reynolds N.K."/>
            <person name="Stajich J.E."/>
            <person name="Barry K."/>
            <person name="Grigoriev I.V."/>
            <person name="Crous P."/>
            <person name="Smith M.E."/>
        </authorList>
    </citation>
    <scope>NUCLEOTIDE SEQUENCE</scope>
    <source>
        <strain evidence="12">RSA 861</strain>
    </source>
</reference>
<dbReference type="GO" id="GO:0006886">
    <property type="term" value="P:intracellular protein transport"/>
    <property type="evidence" value="ECO:0007669"/>
    <property type="project" value="TreeGrafter"/>
</dbReference>
<feature type="compositionally biased region" description="Basic and acidic residues" evidence="11">
    <location>
        <begin position="888"/>
        <end position="901"/>
    </location>
</feature>
<evidence type="ECO:0000313" key="12">
    <source>
        <dbReference type="EMBL" id="KAJ1926166.1"/>
    </source>
</evidence>
<dbReference type="FunFam" id="1.25.40.660:FF:000003">
    <property type="entry name" value="Vacuolar protein sorting-associated protein 35"/>
    <property type="match status" value="1"/>
</dbReference>
<feature type="region of interest" description="Disordered" evidence="11">
    <location>
        <begin position="164"/>
        <end position="187"/>
    </location>
</feature>
<evidence type="ECO:0000256" key="5">
    <source>
        <dbReference type="ARBA" id="ARBA00022448"/>
    </source>
</evidence>
<dbReference type="GO" id="GO:0042147">
    <property type="term" value="P:retrograde transport, endosome to Golgi"/>
    <property type="evidence" value="ECO:0007669"/>
    <property type="project" value="InterPro"/>
</dbReference>
<evidence type="ECO:0000256" key="6">
    <source>
        <dbReference type="ARBA" id="ARBA00022490"/>
    </source>
</evidence>
<evidence type="ECO:0000256" key="10">
    <source>
        <dbReference type="PIRNR" id="PIRNR009375"/>
    </source>
</evidence>
<evidence type="ECO:0000256" key="3">
    <source>
        <dbReference type="ARBA" id="ARBA00004496"/>
    </source>
</evidence>
<evidence type="ECO:0000256" key="4">
    <source>
        <dbReference type="ARBA" id="ARBA00006536"/>
    </source>
</evidence>
<feature type="compositionally biased region" description="Low complexity" evidence="11">
    <location>
        <begin position="522"/>
        <end position="534"/>
    </location>
</feature>
<name>A0A9W8AEF5_9FUNG</name>
<dbReference type="OrthoDB" id="10258141at2759"/>
<evidence type="ECO:0000256" key="11">
    <source>
        <dbReference type="SAM" id="MobiDB-lite"/>
    </source>
</evidence>
<evidence type="ECO:0000256" key="8">
    <source>
        <dbReference type="ARBA" id="ARBA00023034"/>
    </source>
</evidence>
<dbReference type="GO" id="GO:0030906">
    <property type="term" value="C:retromer, cargo-selective complex"/>
    <property type="evidence" value="ECO:0007669"/>
    <property type="project" value="InterPro"/>
</dbReference>
<protein>
    <recommendedName>
        <fullName evidence="10">Vacuolar protein sorting-associated protein 35</fullName>
    </recommendedName>
</protein>
<dbReference type="EMBL" id="JANBPT010000185">
    <property type="protein sequence ID" value="KAJ1926166.1"/>
    <property type="molecule type" value="Genomic_DNA"/>
</dbReference>
<keyword evidence="13" id="KW-1185">Reference proteome</keyword>
<dbReference type="InterPro" id="IPR005378">
    <property type="entry name" value="Vps35"/>
</dbReference>
<comment type="subcellular location">
    <subcellularLocation>
        <location evidence="3">Cytoplasm</location>
    </subcellularLocation>
    <subcellularLocation>
        <location evidence="2">Golgi apparatus membrane</location>
    </subcellularLocation>
    <subcellularLocation>
        <location evidence="1">Membrane</location>
        <topology evidence="1">Peripheral membrane protein</topology>
    </subcellularLocation>
</comment>
<dbReference type="PIRSF" id="PIRSF009375">
    <property type="entry name" value="Retromer_Vps35"/>
    <property type="match status" value="1"/>
</dbReference>
<feature type="compositionally biased region" description="Low complexity" evidence="11">
    <location>
        <begin position="948"/>
        <end position="959"/>
    </location>
</feature>
<organism evidence="12 13">
    <name type="scientific">Tieghemiomyces parasiticus</name>
    <dbReference type="NCBI Taxonomy" id="78921"/>
    <lineage>
        <taxon>Eukaryota</taxon>
        <taxon>Fungi</taxon>
        <taxon>Fungi incertae sedis</taxon>
        <taxon>Zoopagomycota</taxon>
        <taxon>Kickxellomycotina</taxon>
        <taxon>Dimargaritomycetes</taxon>
        <taxon>Dimargaritales</taxon>
        <taxon>Dimargaritaceae</taxon>
        <taxon>Tieghemiomyces</taxon>
    </lineage>
</organism>
<keyword evidence="5 10" id="KW-0813">Transport</keyword>
<keyword evidence="8" id="KW-0333">Golgi apparatus</keyword>
<dbReference type="Pfam" id="PF03635">
    <property type="entry name" value="Vps35"/>
    <property type="match status" value="1"/>
</dbReference>
<comment type="function">
    <text evidence="10">Plays a role in vesicular protein sorting.</text>
</comment>
<evidence type="ECO:0000313" key="13">
    <source>
        <dbReference type="Proteomes" id="UP001150569"/>
    </source>
</evidence>
<evidence type="ECO:0000256" key="7">
    <source>
        <dbReference type="ARBA" id="ARBA00022927"/>
    </source>
</evidence>
<keyword evidence="9" id="KW-0472">Membrane</keyword>
<comment type="caution">
    <text evidence="12">The sequence shown here is derived from an EMBL/GenBank/DDBJ whole genome shotgun (WGS) entry which is preliminary data.</text>
</comment>
<accession>A0A9W8AEF5</accession>
<evidence type="ECO:0000256" key="9">
    <source>
        <dbReference type="ARBA" id="ARBA00023136"/>
    </source>
</evidence>
<dbReference type="GO" id="GO:0000139">
    <property type="term" value="C:Golgi membrane"/>
    <property type="evidence" value="ECO:0007669"/>
    <property type="project" value="UniProtKB-SubCell"/>
</dbReference>
<dbReference type="Gene3D" id="1.25.40.660">
    <property type="entry name" value="Vacuolar protein sorting-associated protein 35, helical subcomplex Vps35-C"/>
    <property type="match status" value="1"/>
</dbReference>
<feature type="region of interest" description="Disordered" evidence="11">
    <location>
        <begin position="515"/>
        <end position="552"/>
    </location>
</feature>
<proteinExistence type="inferred from homology"/>